<evidence type="ECO:0000313" key="3">
    <source>
        <dbReference type="Proteomes" id="UP000593562"/>
    </source>
</evidence>
<feature type="transmembrane region" description="Helical" evidence="1">
    <location>
        <begin position="291"/>
        <end position="314"/>
    </location>
</feature>
<dbReference type="AlphaFoldDB" id="A0A7J7DBW6"/>
<name>A0A7J7DBW6_TRIWF</name>
<dbReference type="InterPro" id="IPR036770">
    <property type="entry name" value="Ankyrin_rpt-contain_sf"/>
</dbReference>
<keyword evidence="1" id="KW-1133">Transmembrane helix</keyword>
<dbReference type="Pfam" id="PF26102">
    <property type="entry name" value="Ig_SPL7"/>
    <property type="match status" value="1"/>
</dbReference>
<dbReference type="SUPFAM" id="SSF48403">
    <property type="entry name" value="Ankyrin repeat"/>
    <property type="match status" value="1"/>
</dbReference>
<keyword evidence="3" id="KW-1185">Reference proteome</keyword>
<evidence type="ECO:0000313" key="2">
    <source>
        <dbReference type="EMBL" id="KAF5743840.1"/>
    </source>
</evidence>
<evidence type="ECO:0000256" key="1">
    <source>
        <dbReference type="SAM" id="Phobius"/>
    </source>
</evidence>
<reference evidence="2 3" key="1">
    <citation type="journal article" date="2020" name="Nat. Commun.">
        <title>Genome of Tripterygium wilfordii and identification of cytochrome P450 involved in triptolide biosynthesis.</title>
        <authorList>
            <person name="Tu L."/>
            <person name="Su P."/>
            <person name="Zhang Z."/>
            <person name="Gao L."/>
            <person name="Wang J."/>
            <person name="Hu T."/>
            <person name="Zhou J."/>
            <person name="Zhang Y."/>
            <person name="Zhao Y."/>
            <person name="Liu Y."/>
            <person name="Song Y."/>
            <person name="Tong Y."/>
            <person name="Lu Y."/>
            <person name="Yang J."/>
            <person name="Xu C."/>
            <person name="Jia M."/>
            <person name="Peters R.J."/>
            <person name="Huang L."/>
            <person name="Gao W."/>
        </authorList>
    </citation>
    <scope>NUCLEOTIDE SEQUENCE [LARGE SCALE GENOMIC DNA]</scope>
    <source>
        <strain evidence="3">cv. XIE 37</strain>
        <tissue evidence="2">Leaf</tissue>
    </source>
</reference>
<keyword evidence="1" id="KW-0472">Membrane</keyword>
<comment type="caution">
    <text evidence="2">The sequence shown here is derived from an EMBL/GenBank/DDBJ whole genome shotgun (WGS) entry which is preliminary data.</text>
</comment>
<proteinExistence type="predicted"/>
<dbReference type="Proteomes" id="UP000593562">
    <property type="component" value="Unassembled WGS sequence"/>
</dbReference>
<protein>
    <submittedName>
        <fullName evidence="2">Uncharacterized protein</fullName>
    </submittedName>
</protein>
<organism evidence="2 3">
    <name type="scientific">Tripterygium wilfordii</name>
    <name type="common">Thunder God vine</name>
    <dbReference type="NCBI Taxonomy" id="458696"/>
    <lineage>
        <taxon>Eukaryota</taxon>
        <taxon>Viridiplantae</taxon>
        <taxon>Streptophyta</taxon>
        <taxon>Embryophyta</taxon>
        <taxon>Tracheophyta</taxon>
        <taxon>Spermatophyta</taxon>
        <taxon>Magnoliopsida</taxon>
        <taxon>eudicotyledons</taxon>
        <taxon>Gunneridae</taxon>
        <taxon>Pentapetalae</taxon>
        <taxon>rosids</taxon>
        <taxon>fabids</taxon>
        <taxon>Celastrales</taxon>
        <taxon>Celastraceae</taxon>
        <taxon>Tripterygium</taxon>
    </lineage>
</organism>
<dbReference type="EMBL" id="JAAARO010000008">
    <property type="protein sequence ID" value="KAF5743840.1"/>
    <property type="molecule type" value="Genomic_DNA"/>
</dbReference>
<dbReference type="InParanoid" id="A0A7J7DBW6"/>
<accession>A0A7J7DBW6</accession>
<keyword evidence="1" id="KW-0812">Transmembrane</keyword>
<dbReference type="Gene3D" id="1.25.40.20">
    <property type="entry name" value="Ankyrin repeat-containing domain"/>
    <property type="match status" value="1"/>
</dbReference>
<gene>
    <name evidence="2" type="ORF">HS088_TW08G00428</name>
</gene>
<sequence length="331" mass="36272">MVVDLLVCRIPKRQSRTDRIVFKLLGKEPNHFPLVLRAQIEDHGFGSSFFPFIVAEEDVCTEIRMLESAIEFTETDADIELKDSLNILLDGTVGAGEDPTPISAMSEMGLLHRAVRRNSRSLVVLLLRYILEKVSDESGSEHMVLVGGSPHSYLLIPDVSGPAGLTPLHVAAGKDGSEIALDALIDDPGMVGIEAWKSAYDSTGFTPEDYARLRGHYSYIHLVQRKINKRPPARHVVVDIPGSISDCKNNQKQNVVSAASFEIGQTGLRPVGQHGKLCDSKRAYGIASRSLVYRPAMLLMVAVAAVCVCVALLIQKLLAFGRFLLFICMSF</sequence>